<organism evidence="1 2">
    <name type="scientific">Lecanicillium saksenae</name>
    <dbReference type="NCBI Taxonomy" id="468837"/>
    <lineage>
        <taxon>Eukaryota</taxon>
        <taxon>Fungi</taxon>
        <taxon>Dikarya</taxon>
        <taxon>Ascomycota</taxon>
        <taxon>Pezizomycotina</taxon>
        <taxon>Sordariomycetes</taxon>
        <taxon>Hypocreomycetidae</taxon>
        <taxon>Hypocreales</taxon>
        <taxon>Cordycipitaceae</taxon>
        <taxon>Lecanicillium</taxon>
    </lineage>
</organism>
<keyword evidence="2" id="KW-1185">Reference proteome</keyword>
<sequence>MNYDNRVDSGIGLEGLGDKMPPGLSLREGKKLRVEESQISRGLGLILDYLNTGNGEYSLYELKRRAGNWCQAYFCTRDFACGLPERVLQRAPAPL</sequence>
<dbReference type="Proteomes" id="UP001148737">
    <property type="component" value="Unassembled WGS sequence"/>
</dbReference>
<reference evidence="1" key="1">
    <citation type="submission" date="2022-07" db="EMBL/GenBank/DDBJ databases">
        <title>Genome Sequence of Lecanicillium saksenae.</title>
        <authorList>
            <person name="Buettner E."/>
        </authorList>
    </citation>
    <scope>NUCLEOTIDE SEQUENCE</scope>
    <source>
        <strain evidence="1">VT-O1</strain>
    </source>
</reference>
<evidence type="ECO:0000313" key="1">
    <source>
        <dbReference type="EMBL" id="KAJ3479170.1"/>
    </source>
</evidence>
<evidence type="ECO:0000313" key="2">
    <source>
        <dbReference type="Proteomes" id="UP001148737"/>
    </source>
</evidence>
<name>A0ACC1QJ16_9HYPO</name>
<dbReference type="EMBL" id="JANAKD010001466">
    <property type="protein sequence ID" value="KAJ3479170.1"/>
    <property type="molecule type" value="Genomic_DNA"/>
</dbReference>
<comment type="caution">
    <text evidence="1">The sequence shown here is derived from an EMBL/GenBank/DDBJ whole genome shotgun (WGS) entry which is preliminary data.</text>
</comment>
<protein>
    <submittedName>
        <fullName evidence="1">Uncharacterized protein</fullName>
    </submittedName>
</protein>
<gene>
    <name evidence="1" type="ORF">NLG97_g8386</name>
</gene>
<accession>A0ACC1QJ16</accession>
<proteinExistence type="predicted"/>